<dbReference type="Proteomes" id="UP000184188">
    <property type="component" value="Unassembled WGS sequence"/>
</dbReference>
<gene>
    <name evidence="2" type="ORF">ASPZODRAFT_26261</name>
</gene>
<dbReference type="AlphaFoldDB" id="A0A1L9SEH6"/>
<dbReference type="STRING" id="1073090.A0A1L9SEH6"/>
<feature type="compositionally biased region" description="Low complexity" evidence="1">
    <location>
        <begin position="61"/>
        <end position="73"/>
    </location>
</feature>
<dbReference type="EMBL" id="KV878344">
    <property type="protein sequence ID" value="OJJ45616.1"/>
    <property type="molecule type" value="Genomic_DNA"/>
</dbReference>
<feature type="region of interest" description="Disordered" evidence="1">
    <location>
        <begin position="1"/>
        <end position="73"/>
    </location>
</feature>
<dbReference type="GeneID" id="34614498"/>
<organism evidence="2 3">
    <name type="scientific">Penicilliopsis zonata CBS 506.65</name>
    <dbReference type="NCBI Taxonomy" id="1073090"/>
    <lineage>
        <taxon>Eukaryota</taxon>
        <taxon>Fungi</taxon>
        <taxon>Dikarya</taxon>
        <taxon>Ascomycota</taxon>
        <taxon>Pezizomycotina</taxon>
        <taxon>Eurotiomycetes</taxon>
        <taxon>Eurotiomycetidae</taxon>
        <taxon>Eurotiales</taxon>
        <taxon>Aspergillaceae</taxon>
        <taxon>Penicilliopsis</taxon>
    </lineage>
</organism>
<accession>A0A1L9SEH6</accession>
<evidence type="ECO:0000256" key="1">
    <source>
        <dbReference type="SAM" id="MobiDB-lite"/>
    </source>
</evidence>
<dbReference type="VEuPathDB" id="FungiDB:ASPZODRAFT_26261"/>
<feature type="compositionally biased region" description="Low complexity" evidence="1">
    <location>
        <begin position="160"/>
        <end position="176"/>
    </location>
</feature>
<dbReference type="PANTHER" id="PTHR28527:SF1">
    <property type="entry name" value="SWI5-DEPENDENT RECOMBINATION DNA REPAIR PROTEIN 1"/>
    <property type="match status" value="1"/>
</dbReference>
<sequence>MTGEQSSKRRRLDHAASALSKPFKSPLRRVIQQAEPAIDTPSKPIEACLPTTPKHNRLVRSTKPSSSSSSLLSTDPVLVSLQKQERILRARLATLRSTLETAQQATKLECSTRDDELESLIQKWRAVSQDAAEEVFDSARERVMQMGGMKGWRERGAGGNSRSGSSSWWDTDTSSGWFDGEGLEGAERMEQKEESKEGKETEEDFTMETMLKMLNIDFKTVGFDPVTQAWVKGDL</sequence>
<keyword evidence="3" id="KW-1185">Reference proteome</keyword>
<dbReference type="RefSeq" id="XP_022580126.1">
    <property type="nucleotide sequence ID" value="XM_022728034.1"/>
</dbReference>
<evidence type="ECO:0000313" key="2">
    <source>
        <dbReference type="EMBL" id="OJJ45616.1"/>
    </source>
</evidence>
<dbReference type="Gene3D" id="6.10.140.1020">
    <property type="match status" value="1"/>
</dbReference>
<protein>
    <recommendedName>
        <fullName evidence="4">Swi5-dependent recombination DNA repair protein 1</fullName>
    </recommendedName>
</protein>
<dbReference type="OrthoDB" id="27934at2759"/>
<evidence type="ECO:0000313" key="3">
    <source>
        <dbReference type="Proteomes" id="UP000184188"/>
    </source>
</evidence>
<evidence type="ECO:0008006" key="4">
    <source>
        <dbReference type="Google" id="ProtNLM"/>
    </source>
</evidence>
<feature type="region of interest" description="Disordered" evidence="1">
    <location>
        <begin position="151"/>
        <end position="205"/>
    </location>
</feature>
<reference evidence="3" key="1">
    <citation type="journal article" date="2017" name="Genome Biol.">
        <title>Comparative genomics reveals high biological diversity and specific adaptations in the industrially and medically important fungal genus Aspergillus.</title>
        <authorList>
            <person name="de Vries R.P."/>
            <person name="Riley R."/>
            <person name="Wiebenga A."/>
            <person name="Aguilar-Osorio G."/>
            <person name="Amillis S."/>
            <person name="Uchima C.A."/>
            <person name="Anderluh G."/>
            <person name="Asadollahi M."/>
            <person name="Askin M."/>
            <person name="Barry K."/>
            <person name="Battaglia E."/>
            <person name="Bayram O."/>
            <person name="Benocci T."/>
            <person name="Braus-Stromeyer S.A."/>
            <person name="Caldana C."/>
            <person name="Canovas D."/>
            <person name="Cerqueira G.C."/>
            <person name="Chen F."/>
            <person name="Chen W."/>
            <person name="Choi C."/>
            <person name="Clum A."/>
            <person name="Dos Santos R.A."/>
            <person name="Damasio A.R."/>
            <person name="Diallinas G."/>
            <person name="Emri T."/>
            <person name="Fekete E."/>
            <person name="Flipphi M."/>
            <person name="Freyberg S."/>
            <person name="Gallo A."/>
            <person name="Gournas C."/>
            <person name="Habgood R."/>
            <person name="Hainaut M."/>
            <person name="Harispe M.L."/>
            <person name="Henrissat B."/>
            <person name="Hilden K.S."/>
            <person name="Hope R."/>
            <person name="Hossain A."/>
            <person name="Karabika E."/>
            <person name="Karaffa L."/>
            <person name="Karanyi Z."/>
            <person name="Krasevec N."/>
            <person name="Kuo A."/>
            <person name="Kusch H."/>
            <person name="LaButti K."/>
            <person name="Lagendijk E.L."/>
            <person name="Lapidus A."/>
            <person name="Levasseur A."/>
            <person name="Lindquist E."/>
            <person name="Lipzen A."/>
            <person name="Logrieco A.F."/>
            <person name="MacCabe A."/>
            <person name="Maekelae M.R."/>
            <person name="Malavazi I."/>
            <person name="Melin P."/>
            <person name="Meyer V."/>
            <person name="Mielnichuk N."/>
            <person name="Miskei M."/>
            <person name="Molnar A.P."/>
            <person name="Mule G."/>
            <person name="Ngan C.Y."/>
            <person name="Orejas M."/>
            <person name="Orosz E."/>
            <person name="Ouedraogo J.P."/>
            <person name="Overkamp K.M."/>
            <person name="Park H.-S."/>
            <person name="Perrone G."/>
            <person name="Piumi F."/>
            <person name="Punt P.J."/>
            <person name="Ram A.F."/>
            <person name="Ramon A."/>
            <person name="Rauscher S."/>
            <person name="Record E."/>
            <person name="Riano-Pachon D.M."/>
            <person name="Robert V."/>
            <person name="Roehrig J."/>
            <person name="Ruller R."/>
            <person name="Salamov A."/>
            <person name="Salih N.S."/>
            <person name="Samson R.A."/>
            <person name="Sandor E."/>
            <person name="Sanguinetti M."/>
            <person name="Schuetze T."/>
            <person name="Sepcic K."/>
            <person name="Shelest E."/>
            <person name="Sherlock G."/>
            <person name="Sophianopoulou V."/>
            <person name="Squina F.M."/>
            <person name="Sun H."/>
            <person name="Susca A."/>
            <person name="Todd R.B."/>
            <person name="Tsang A."/>
            <person name="Unkles S.E."/>
            <person name="van de Wiele N."/>
            <person name="van Rossen-Uffink D."/>
            <person name="Oliveira J.V."/>
            <person name="Vesth T.C."/>
            <person name="Visser J."/>
            <person name="Yu J.-H."/>
            <person name="Zhou M."/>
            <person name="Andersen M.R."/>
            <person name="Archer D.B."/>
            <person name="Baker S.E."/>
            <person name="Benoit I."/>
            <person name="Brakhage A.A."/>
            <person name="Braus G.H."/>
            <person name="Fischer R."/>
            <person name="Frisvad J.C."/>
            <person name="Goldman G.H."/>
            <person name="Houbraken J."/>
            <person name="Oakley B."/>
            <person name="Pocsi I."/>
            <person name="Scazzocchio C."/>
            <person name="Seiboth B."/>
            <person name="vanKuyk P.A."/>
            <person name="Wortman J."/>
            <person name="Dyer P.S."/>
            <person name="Grigoriev I.V."/>
        </authorList>
    </citation>
    <scope>NUCLEOTIDE SEQUENCE [LARGE SCALE GENOMIC DNA]</scope>
    <source>
        <strain evidence="3">CBS 506.65</strain>
    </source>
</reference>
<feature type="compositionally biased region" description="Basic and acidic residues" evidence="1">
    <location>
        <begin position="185"/>
        <end position="199"/>
    </location>
</feature>
<name>A0A1L9SEH6_9EURO</name>
<dbReference type="GO" id="GO:0006310">
    <property type="term" value="P:DNA recombination"/>
    <property type="evidence" value="ECO:0007669"/>
    <property type="project" value="TreeGrafter"/>
</dbReference>
<dbReference type="PANTHER" id="PTHR28527">
    <property type="entry name" value="MATING-TYPE SWITCHING PROTEIN SWI2-RELATED"/>
    <property type="match status" value="1"/>
</dbReference>
<proteinExistence type="predicted"/>